<reference evidence="1 2" key="1">
    <citation type="submission" date="2015-07" db="EMBL/GenBank/DDBJ databases">
        <title>Draft Genome Sequence of Komagataeibacter intermedius Strain AF2, Isolated from Kombucha Tea.</title>
        <authorList>
            <person name="Santos R.A."/>
            <person name="Berretta A.A."/>
            <person name="Barud H.S."/>
            <person name="Ribeiro S.J."/>
            <person name="Gonzalez-Garcia L.N."/>
            <person name="Zucchi T.D."/>
            <person name="Goldman G.H."/>
            <person name="Riano-Pachon D.M."/>
        </authorList>
    </citation>
    <scope>NUCLEOTIDE SEQUENCE [LARGE SCALE GENOMIC DNA]</scope>
    <source>
        <strain evidence="1 2">AF2</strain>
    </source>
</reference>
<gene>
    <name evidence="1" type="ORF">GLUCOINTEAF2_0202492</name>
</gene>
<sequence length="191" mass="22361">MNNHRKYLRDIDVIDFMSRPDQFSLFSDNRRALVRLDIAWRGYWHALYDPCPSLLDFSGDQDGFNIFRPFMRWGSERKICFGWPLHLWVIIWLQENEMLNSSNSEIILSELAGAAAARWAISDRTEALGIAIYRGIKQNWTVGWKCRAVDLQREIQEIEIGADLSPEDDIPSYFLIFDNKISVFPGWSRIL</sequence>
<dbReference type="AlphaFoldDB" id="A0A0N1N6I2"/>
<dbReference type="GeneID" id="79186849"/>
<organism evidence="1 2">
    <name type="scientific">Komagataeibacter intermedius AF2</name>
    <dbReference type="NCBI Taxonomy" id="1458464"/>
    <lineage>
        <taxon>Bacteria</taxon>
        <taxon>Pseudomonadati</taxon>
        <taxon>Pseudomonadota</taxon>
        <taxon>Alphaproteobacteria</taxon>
        <taxon>Acetobacterales</taxon>
        <taxon>Acetobacteraceae</taxon>
        <taxon>Komagataeibacter</taxon>
    </lineage>
</organism>
<dbReference type="RefSeq" id="WP_010517452.1">
    <property type="nucleotide sequence ID" value="NZ_JUFX02000190.1"/>
</dbReference>
<proteinExistence type="predicted"/>
<dbReference type="EMBL" id="JUFX02000190">
    <property type="protein sequence ID" value="KPH86858.1"/>
    <property type="molecule type" value="Genomic_DNA"/>
</dbReference>
<protein>
    <recommendedName>
        <fullName evidence="3">Methanobactin biosynthesis cassette protein MbnC</fullName>
    </recommendedName>
</protein>
<evidence type="ECO:0000313" key="1">
    <source>
        <dbReference type="EMBL" id="KPH86858.1"/>
    </source>
</evidence>
<dbReference type="OrthoDB" id="7302783at2"/>
<dbReference type="NCBIfam" id="TIGR04160">
    <property type="entry name" value="methbact_MbnC"/>
    <property type="match status" value="1"/>
</dbReference>
<evidence type="ECO:0008006" key="3">
    <source>
        <dbReference type="Google" id="ProtNLM"/>
    </source>
</evidence>
<name>A0A0N1N6I2_9PROT</name>
<evidence type="ECO:0000313" key="2">
    <source>
        <dbReference type="Proteomes" id="UP000031553"/>
    </source>
</evidence>
<accession>A0A0N1N6I2</accession>
<comment type="caution">
    <text evidence="1">The sequence shown here is derived from an EMBL/GenBank/DDBJ whole genome shotgun (WGS) entry which is preliminary data.</text>
</comment>
<dbReference type="Proteomes" id="UP000031553">
    <property type="component" value="Unassembled WGS sequence"/>
</dbReference>